<proteinExistence type="inferred from homology"/>
<evidence type="ECO:0000313" key="8">
    <source>
        <dbReference type="EMBL" id="RCN32795.1"/>
    </source>
</evidence>
<dbReference type="GO" id="GO:0030992">
    <property type="term" value="C:intraciliary transport particle B"/>
    <property type="evidence" value="ECO:0007669"/>
    <property type="project" value="TreeGrafter"/>
</dbReference>
<comment type="caution">
    <text evidence="8">The sequence shown here is derived from an EMBL/GenBank/DDBJ whole genome shotgun (WGS) entry which is preliminary data.</text>
</comment>
<dbReference type="InterPro" id="IPR036322">
    <property type="entry name" value="WD40_repeat_dom_sf"/>
</dbReference>
<keyword evidence="3" id="KW-0677">Repeat</keyword>
<gene>
    <name evidence="8" type="ORF">ANCCAN_21398</name>
</gene>
<evidence type="ECO:0000256" key="4">
    <source>
        <dbReference type="ARBA" id="ARBA00022803"/>
    </source>
</evidence>
<comment type="similarity">
    <text evidence="7">Belongs to the IFT172 family.</text>
</comment>
<dbReference type="GO" id="GO:0042073">
    <property type="term" value="P:intraciliary transport"/>
    <property type="evidence" value="ECO:0007669"/>
    <property type="project" value="TreeGrafter"/>
</dbReference>
<evidence type="ECO:0000256" key="7">
    <source>
        <dbReference type="ARBA" id="ARBA00038130"/>
    </source>
</evidence>
<sequence length="594" mass="65133">MSSISQKIGGRGNEKKVIVNKLPQTAAVNVVQWPFDDKLLIGLADGKLRVGVLSSNKCTSLYKTDEAVVSVSVNSPGCLCPSYMVDMIFYPNVNYSPRRTAFVSGHQDGSIIHFTFSSKNQIKICSVPGAPFCLVYTAHGIIAVSDRRVFSYTGAHLAENGIVQQQFDFSSQTEKEFSAITTDSTGNNVVLGSFDRLRLFSWSFRRGAWEEGNTLDVTNLYVCSALSWKADGSAVYCGTLCGGVISVDCCLRRGMLKSRFETTYVAPSHVIVRDVTTNTKTNLVSQKGYAIDNLKVMGKDRFILAYTASSLIIADIESGLSSEIEWHSGGNEKFYFDFEHVCIIVNAGEITVVEYGIDGPLGWVRTELTSPHLISVSIAKGPPGSQSLKKIAYLTDPTSIAIKNLVNDDTEAVVNHTTVIDWLELSESATKLLFRDKRSRLTLLDGTRQTTLLNFCTYVQWVPGSDVVVAQSGNTLHVWYVSRIERTSPVPLPCHLFRYNPSIPDQVTTVAIKGEVEAVLRDAERTEVIVQVGTVNGLCMMSNDALKSLHFQEANAKVAYELDNVQIDFGSAIEAGDLAKAAAFLDHYRVADDS</sequence>
<evidence type="ECO:0000256" key="5">
    <source>
        <dbReference type="ARBA" id="ARBA00023069"/>
    </source>
</evidence>
<name>A0A368FPR3_ANCCA</name>
<evidence type="ECO:0000256" key="6">
    <source>
        <dbReference type="ARBA" id="ARBA00023273"/>
    </source>
</evidence>
<dbReference type="Proteomes" id="UP000252519">
    <property type="component" value="Unassembled WGS sequence"/>
</dbReference>
<dbReference type="GO" id="GO:0036064">
    <property type="term" value="C:ciliary basal body"/>
    <property type="evidence" value="ECO:0007669"/>
    <property type="project" value="TreeGrafter"/>
</dbReference>
<keyword evidence="9" id="KW-1185">Reference proteome</keyword>
<dbReference type="GO" id="GO:0005930">
    <property type="term" value="C:axoneme"/>
    <property type="evidence" value="ECO:0007669"/>
    <property type="project" value="TreeGrafter"/>
</dbReference>
<dbReference type="STRING" id="29170.A0A368FPR3"/>
<keyword evidence="6" id="KW-0966">Cell projection</keyword>
<dbReference type="AlphaFoldDB" id="A0A368FPR3"/>
<evidence type="ECO:0000256" key="3">
    <source>
        <dbReference type="ARBA" id="ARBA00022737"/>
    </source>
</evidence>
<evidence type="ECO:0000313" key="9">
    <source>
        <dbReference type="Proteomes" id="UP000252519"/>
    </source>
</evidence>
<dbReference type="PANTHER" id="PTHR15722:SF2">
    <property type="entry name" value="INTRAFLAGELLAR TRANSPORT PROTEIN 172 HOMOLOG"/>
    <property type="match status" value="1"/>
</dbReference>
<keyword evidence="2" id="KW-0853">WD repeat</keyword>
<reference evidence="8 9" key="1">
    <citation type="submission" date="2014-10" db="EMBL/GenBank/DDBJ databases">
        <title>Draft genome of the hookworm Ancylostoma caninum.</title>
        <authorList>
            <person name="Mitreva M."/>
        </authorList>
    </citation>
    <scope>NUCLEOTIDE SEQUENCE [LARGE SCALE GENOMIC DNA]</scope>
    <source>
        <strain evidence="8 9">Baltimore</strain>
    </source>
</reference>
<keyword evidence="4" id="KW-0802">TPR repeat</keyword>
<organism evidence="8 9">
    <name type="scientific">Ancylostoma caninum</name>
    <name type="common">Dog hookworm</name>
    <dbReference type="NCBI Taxonomy" id="29170"/>
    <lineage>
        <taxon>Eukaryota</taxon>
        <taxon>Metazoa</taxon>
        <taxon>Ecdysozoa</taxon>
        <taxon>Nematoda</taxon>
        <taxon>Chromadorea</taxon>
        <taxon>Rhabditida</taxon>
        <taxon>Rhabditina</taxon>
        <taxon>Rhabditomorpha</taxon>
        <taxon>Strongyloidea</taxon>
        <taxon>Ancylostomatidae</taxon>
        <taxon>Ancylostomatinae</taxon>
        <taxon>Ancylostoma</taxon>
    </lineage>
</organism>
<dbReference type="EMBL" id="JOJR01001028">
    <property type="protein sequence ID" value="RCN32795.1"/>
    <property type="molecule type" value="Genomic_DNA"/>
</dbReference>
<comment type="subcellular location">
    <subcellularLocation>
        <location evidence="1">Cell projection</location>
        <location evidence="1">Cilium</location>
    </subcellularLocation>
</comment>
<accession>A0A368FPR3</accession>
<dbReference type="InterPro" id="IPR015943">
    <property type="entry name" value="WD40/YVTN_repeat-like_dom_sf"/>
</dbReference>
<evidence type="ECO:0000256" key="1">
    <source>
        <dbReference type="ARBA" id="ARBA00004138"/>
    </source>
</evidence>
<protein>
    <submittedName>
        <fullName evidence="8">Uncharacterized protein</fullName>
    </submittedName>
</protein>
<dbReference type="PANTHER" id="PTHR15722">
    <property type="entry name" value="IFT140/172-RELATED"/>
    <property type="match status" value="1"/>
</dbReference>
<keyword evidence="5" id="KW-0969">Cilium</keyword>
<dbReference type="SUPFAM" id="SSF69322">
    <property type="entry name" value="Tricorn protease domain 2"/>
    <property type="match status" value="1"/>
</dbReference>
<dbReference type="OrthoDB" id="2186662at2759"/>
<evidence type="ECO:0000256" key="2">
    <source>
        <dbReference type="ARBA" id="ARBA00022574"/>
    </source>
</evidence>
<dbReference type="SUPFAM" id="SSF50978">
    <property type="entry name" value="WD40 repeat-like"/>
    <property type="match status" value="1"/>
</dbReference>
<dbReference type="Gene3D" id="2.130.10.10">
    <property type="entry name" value="YVTN repeat-like/Quinoprotein amine dehydrogenase"/>
    <property type="match status" value="1"/>
</dbReference>